<evidence type="ECO:0000256" key="2">
    <source>
        <dbReference type="ARBA" id="ARBA00022475"/>
    </source>
</evidence>
<organism evidence="8 9">
    <name type="scientific">Ekhidna lutea</name>
    <dbReference type="NCBI Taxonomy" id="447679"/>
    <lineage>
        <taxon>Bacteria</taxon>
        <taxon>Pseudomonadati</taxon>
        <taxon>Bacteroidota</taxon>
        <taxon>Cytophagia</taxon>
        <taxon>Cytophagales</taxon>
        <taxon>Reichenbachiellaceae</taxon>
        <taxon>Ekhidna</taxon>
    </lineage>
</organism>
<dbReference type="Proteomes" id="UP000198393">
    <property type="component" value="Unassembled WGS sequence"/>
</dbReference>
<dbReference type="EMBL" id="FZPD01000003">
    <property type="protein sequence ID" value="SNT04448.1"/>
    <property type="molecule type" value="Genomic_DNA"/>
</dbReference>
<evidence type="ECO:0000256" key="4">
    <source>
        <dbReference type="ARBA" id="ARBA00022989"/>
    </source>
</evidence>
<sequence length="153" mass="17648">MKYQGLKIIRFKCEFVNDMYFGIMREYPGILDRVKAAFMDGIIMIILMILAKQLFQMFDEVPDLMRALAFILIWAVYEPLSVSLTGKTLGHAANGICVKKDQNHDKNLNFVSALFRFIIKFFLGWISLLVVSTNDKRRAIHDYAIGSVVLYKN</sequence>
<keyword evidence="4 6" id="KW-1133">Transmembrane helix</keyword>
<keyword evidence="2" id="KW-1003">Cell membrane</keyword>
<evidence type="ECO:0000256" key="1">
    <source>
        <dbReference type="ARBA" id="ARBA00004651"/>
    </source>
</evidence>
<comment type="subcellular location">
    <subcellularLocation>
        <location evidence="1">Cell membrane</location>
        <topology evidence="1">Multi-pass membrane protein</topology>
    </subcellularLocation>
</comment>
<evidence type="ECO:0000313" key="9">
    <source>
        <dbReference type="Proteomes" id="UP000198393"/>
    </source>
</evidence>
<proteinExistence type="predicted"/>
<evidence type="ECO:0000256" key="6">
    <source>
        <dbReference type="SAM" id="Phobius"/>
    </source>
</evidence>
<dbReference type="AlphaFoldDB" id="A0A239JG98"/>
<keyword evidence="5 6" id="KW-0472">Membrane</keyword>
<evidence type="ECO:0000256" key="5">
    <source>
        <dbReference type="ARBA" id="ARBA00023136"/>
    </source>
</evidence>
<gene>
    <name evidence="8" type="ORF">SAMN05421640_2140</name>
</gene>
<feature type="domain" description="RDD" evidence="7">
    <location>
        <begin position="27"/>
        <end position="145"/>
    </location>
</feature>
<dbReference type="PANTHER" id="PTHR36115">
    <property type="entry name" value="PROLINE-RICH ANTIGEN HOMOLOG-RELATED"/>
    <property type="match status" value="1"/>
</dbReference>
<dbReference type="GO" id="GO:0005886">
    <property type="term" value="C:plasma membrane"/>
    <property type="evidence" value="ECO:0007669"/>
    <property type="project" value="UniProtKB-SubCell"/>
</dbReference>
<reference evidence="8 9" key="1">
    <citation type="submission" date="2017-06" db="EMBL/GenBank/DDBJ databases">
        <authorList>
            <person name="Kim H.J."/>
            <person name="Triplett B.A."/>
        </authorList>
    </citation>
    <scope>NUCLEOTIDE SEQUENCE [LARGE SCALE GENOMIC DNA]</scope>
    <source>
        <strain evidence="8 9">DSM 19307</strain>
    </source>
</reference>
<evidence type="ECO:0000256" key="3">
    <source>
        <dbReference type="ARBA" id="ARBA00022692"/>
    </source>
</evidence>
<feature type="transmembrane region" description="Helical" evidence="6">
    <location>
        <begin position="36"/>
        <end position="55"/>
    </location>
</feature>
<name>A0A239JG98_EKHLU</name>
<dbReference type="PANTHER" id="PTHR36115:SF4">
    <property type="entry name" value="MEMBRANE PROTEIN"/>
    <property type="match status" value="1"/>
</dbReference>
<dbReference type="OrthoDB" id="982116at2"/>
<accession>A0A239JG98</accession>
<dbReference type="InterPro" id="IPR010432">
    <property type="entry name" value="RDD"/>
</dbReference>
<protein>
    <submittedName>
        <fullName evidence="8">RDD family protein</fullName>
    </submittedName>
</protein>
<feature type="transmembrane region" description="Helical" evidence="6">
    <location>
        <begin position="110"/>
        <end position="131"/>
    </location>
</feature>
<keyword evidence="3 6" id="KW-0812">Transmembrane</keyword>
<evidence type="ECO:0000313" key="8">
    <source>
        <dbReference type="EMBL" id="SNT04448.1"/>
    </source>
</evidence>
<feature type="transmembrane region" description="Helical" evidence="6">
    <location>
        <begin position="67"/>
        <end position="90"/>
    </location>
</feature>
<evidence type="ECO:0000259" key="7">
    <source>
        <dbReference type="Pfam" id="PF06271"/>
    </source>
</evidence>
<dbReference type="InterPro" id="IPR051791">
    <property type="entry name" value="Pra-immunoreactive"/>
</dbReference>
<keyword evidence="9" id="KW-1185">Reference proteome</keyword>
<dbReference type="Pfam" id="PF06271">
    <property type="entry name" value="RDD"/>
    <property type="match status" value="1"/>
</dbReference>